<dbReference type="Proteomes" id="UP000078582">
    <property type="component" value="Chromosome"/>
</dbReference>
<accession>A0A192H4E1</accession>
<dbReference type="STRING" id="375175.AYR53_10965"/>
<dbReference type="GeneID" id="42982781"/>
<protein>
    <submittedName>
        <fullName evidence="1">Uncharacterized protein</fullName>
    </submittedName>
</protein>
<evidence type="ECO:0000313" key="2">
    <source>
        <dbReference type="Proteomes" id="UP000078582"/>
    </source>
</evidence>
<dbReference type="AlphaFoldDB" id="A0A192H4E1"/>
<keyword evidence="2" id="KW-1185">Reference proteome</keyword>
<organism evidence="1 2">
    <name type="scientific">Loigolactobacillus backii</name>
    <dbReference type="NCBI Taxonomy" id="375175"/>
    <lineage>
        <taxon>Bacteria</taxon>
        <taxon>Bacillati</taxon>
        <taxon>Bacillota</taxon>
        <taxon>Bacilli</taxon>
        <taxon>Lactobacillales</taxon>
        <taxon>Lactobacillaceae</taxon>
        <taxon>Loigolactobacillus</taxon>
    </lineage>
</organism>
<dbReference type="RefSeq" id="WP_068225168.1">
    <property type="nucleotide sequence ID" value="NZ_CP014873.1"/>
</dbReference>
<dbReference type="SUPFAM" id="SSF52540">
    <property type="entry name" value="P-loop containing nucleoside triphosphate hydrolases"/>
    <property type="match status" value="1"/>
</dbReference>
<sequence length="192" mass="22534">MFDFRPTKQKNNFIEEWQQTFPENKLFLIYTPSPTAAKKVYRCYVRLFAKNHLLKRIGLITQEKNSILPYLSAKENILISFDNAQVKHTKLWERFETNLISNRDFFETLGKDLTPLQHFYVQFYRQLLAGKKVIIIDTLLDQLPVTVVRQIMTEFDSIIHDIDTSIIILTANQELIQANPQASLDTPPFVQK</sequence>
<dbReference type="OrthoDB" id="2308800at2"/>
<evidence type="ECO:0000313" key="1">
    <source>
        <dbReference type="EMBL" id="ANK63240.1"/>
    </source>
</evidence>
<dbReference type="InterPro" id="IPR027417">
    <property type="entry name" value="P-loop_NTPase"/>
</dbReference>
<name>A0A192H4E1_9LACO</name>
<reference evidence="1 2" key="1">
    <citation type="submission" date="2016-03" db="EMBL/GenBank/DDBJ databases">
        <title>Pediococcus and Lactobacillus from brewery environment - whole genome sequencing and assembly.</title>
        <authorList>
            <person name="Behr J."/>
            <person name="Geissler A.J."/>
            <person name="Vogel R.F."/>
        </authorList>
    </citation>
    <scope>NUCLEOTIDE SEQUENCE [LARGE SCALE GENOMIC DNA]</scope>
    <source>
        <strain evidence="1 2">TMW 1.1989</strain>
    </source>
</reference>
<proteinExistence type="predicted"/>
<dbReference type="KEGG" id="lbt:AYR52_06285"/>
<dbReference type="Gene3D" id="3.40.50.300">
    <property type="entry name" value="P-loop containing nucleotide triphosphate hydrolases"/>
    <property type="match status" value="1"/>
</dbReference>
<dbReference type="EMBL" id="CP014873">
    <property type="protein sequence ID" value="ANK63240.1"/>
    <property type="molecule type" value="Genomic_DNA"/>
</dbReference>
<gene>
    <name evidence="1" type="ORF">AYR53_10965</name>
</gene>